<evidence type="ECO:0000313" key="1">
    <source>
        <dbReference type="EMBL" id="KYF52150.1"/>
    </source>
</evidence>
<organism evidence="1 2">
    <name type="scientific">Sorangium cellulosum</name>
    <name type="common">Polyangium cellulosum</name>
    <dbReference type="NCBI Taxonomy" id="56"/>
    <lineage>
        <taxon>Bacteria</taxon>
        <taxon>Pseudomonadati</taxon>
        <taxon>Myxococcota</taxon>
        <taxon>Polyangia</taxon>
        <taxon>Polyangiales</taxon>
        <taxon>Polyangiaceae</taxon>
        <taxon>Sorangium</taxon>
    </lineage>
</organism>
<dbReference type="AlphaFoldDB" id="A0A150P940"/>
<name>A0A150P940_SORCE</name>
<protein>
    <submittedName>
        <fullName evidence="1">Uncharacterized protein</fullName>
    </submittedName>
</protein>
<evidence type="ECO:0000313" key="2">
    <source>
        <dbReference type="Proteomes" id="UP000075604"/>
    </source>
</evidence>
<accession>A0A150P940</accession>
<sequence length="84" mass="8862">MADVLLFRDTGCSDLMTLINGVEAHALCIDTQPNSPLAAARVILAHEEPGACSPTVSTSRVEGGIESGETRVFCCTEQRVINDG</sequence>
<reference evidence="1 2" key="1">
    <citation type="submission" date="2014-02" db="EMBL/GenBank/DDBJ databases">
        <title>The small core and large imbalanced accessory genome model reveals a collaborative survival strategy of Sorangium cellulosum strains in nature.</title>
        <authorList>
            <person name="Han K."/>
            <person name="Peng R."/>
            <person name="Blom J."/>
            <person name="Li Y.-Z."/>
        </authorList>
    </citation>
    <scope>NUCLEOTIDE SEQUENCE [LARGE SCALE GENOMIC DNA]</scope>
    <source>
        <strain evidence="1 2">So0157-18</strain>
    </source>
</reference>
<gene>
    <name evidence="1" type="ORF">BE04_29910</name>
</gene>
<comment type="caution">
    <text evidence="1">The sequence shown here is derived from an EMBL/GenBank/DDBJ whole genome shotgun (WGS) entry which is preliminary data.</text>
</comment>
<proteinExistence type="predicted"/>
<dbReference type="EMBL" id="JELX01003468">
    <property type="protein sequence ID" value="KYF52150.1"/>
    <property type="molecule type" value="Genomic_DNA"/>
</dbReference>
<dbReference type="Proteomes" id="UP000075604">
    <property type="component" value="Unassembled WGS sequence"/>
</dbReference>